<protein>
    <submittedName>
        <fullName evidence="1">CDP-glycerol glycerophosphotransferase family protein</fullName>
    </submittedName>
</protein>
<dbReference type="Pfam" id="PF04464">
    <property type="entry name" value="Glyphos_transf"/>
    <property type="match status" value="1"/>
</dbReference>
<dbReference type="PANTHER" id="PTHR37316">
    <property type="entry name" value="TEICHOIC ACID GLYCEROL-PHOSPHATE PRIMASE"/>
    <property type="match status" value="1"/>
</dbReference>
<name>A0ABX7E3R7_9BACI</name>
<dbReference type="SUPFAM" id="SSF53756">
    <property type="entry name" value="UDP-Glycosyltransferase/glycogen phosphorylase"/>
    <property type="match status" value="1"/>
</dbReference>
<dbReference type="EMBL" id="CP065425">
    <property type="protein sequence ID" value="QQZ10353.1"/>
    <property type="molecule type" value="Genomic_DNA"/>
</dbReference>
<dbReference type="InterPro" id="IPR043148">
    <property type="entry name" value="TagF_C"/>
</dbReference>
<reference evidence="1 2" key="1">
    <citation type="submission" date="2020-11" db="EMBL/GenBank/DDBJ databases">
        <title>Taxonomic evaluation of the Bacillus sporothermodurans group of bacteria based on whole genome sequences.</title>
        <authorList>
            <person name="Fiedler G."/>
            <person name="Herbstmann A.-D."/>
            <person name="Doll E."/>
            <person name="Wenning M."/>
            <person name="Brinks E."/>
            <person name="Kabisch J."/>
            <person name="Breitenwieser F."/>
            <person name="Lappann M."/>
            <person name="Boehnlein C."/>
            <person name="Franz C."/>
        </authorList>
    </citation>
    <scope>NUCLEOTIDE SEQUENCE [LARGE SCALE GENOMIC DNA]</scope>
    <source>
        <strain evidence="1 2">JCM 19841</strain>
    </source>
</reference>
<dbReference type="InterPro" id="IPR051612">
    <property type="entry name" value="Teichoic_Acid_Biosynth"/>
</dbReference>
<accession>A0ABX7E3R7</accession>
<dbReference type="PANTHER" id="PTHR37316:SF3">
    <property type="entry name" value="TEICHOIC ACID GLYCEROL-PHOSPHATE TRANSFERASE"/>
    <property type="match status" value="1"/>
</dbReference>
<dbReference type="RefSeq" id="WP_202779295.1">
    <property type="nucleotide sequence ID" value="NZ_CP065425.1"/>
</dbReference>
<organism evidence="1 2">
    <name type="scientific">Heyndrickxia vini</name>
    <dbReference type="NCBI Taxonomy" id="1476025"/>
    <lineage>
        <taxon>Bacteria</taxon>
        <taxon>Bacillati</taxon>
        <taxon>Bacillota</taxon>
        <taxon>Bacilli</taxon>
        <taxon>Bacillales</taxon>
        <taxon>Bacillaceae</taxon>
        <taxon>Heyndrickxia</taxon>
    </lineage>
</organism>
<keyword evidence="2" id="KW-1185">Reference proteome</keyword>
<dbReference type="Proteomes" id="UP000595691">
    <property type="component" value="Chromosome"/>
</dbReference>
<evidence type="ECO:0000313" key="2">
    <source>
        <dbReference type="Proteomes" id="UP000595691"/>
    </source>
</evidence>
<dbReference type="InterPro" id="IPR007554">
    <property type="entry name" value="Glycerophosphate_synth"/>
</dbReference>
<dbReference type="Gene3D" id="3.40.50.12580">
    <property type="match status" value="1"/>
</dbReference>
<gene>
    <name evidence="1" type="ORF">I5776_05240</name>
</gene>
<proteinExistence type="predicted"/>
<evidence type="ECO:0000313" key="1">
    <source>
        <dbReference type="EMBL" id="QQZ10353.1"/>
    </source>
</evidence>
<sequence>MSVSLDYLNKIEGTDNFKKIIDIFQKIYIQPDDLLWDHGQLIQFFENNVLTILSSLLYGSPHKSKIIVSPKEQHDILISFLENRSNVKLEQLEQETKPQVISMLLDKTVLFSFTDFLNRNQLFPKDLSIQKNDLLTLFEYFSDIVHHFDTEWLESISTNNKVRLLTYSLLTRDYDMFLELKSQNNGLFIKNENLYFDKGEKPYQGFLLANGFKGYLERTYHDEKNMYFIGQYRLPGLQLNDFLKNKVCLVLKKGSGKEVKYEFDYFYRRDLKNYYIDENGYVGLKAKIPLETLKTGEYKFFIRIYSVDKKKQYIEEPFNATTLFNRFKGYKRIDNQYYLIAVSKKNKISLKVKGKQSKLSMLLRKGVTHMNKVRTNLRINRAIAVDRLLYLLTYPIYHGKDIWLISERGDTCQDNSYHLFKYIRKNYPRKRIYYILDMDSKDYDKIKSYKNVIDKDSKKHRILLLHSKILLNSYDVESYNTPTYYSKSLFLKSFGDVVNYKTVFLQHGISYNDPSSSISKNRIGNNLIITSLPKETEFIIENMNYTSDEVKLTGFPRYDNLKYRDKVKREILLMPTWRRNIVPKSYLTNAVHDEAELEKKFVSSEYYKFYNNLLNSAELSELIDKYDITFKFYPHYEVQPFLDTFNVGNDKIQILGKNSGDVQDLLISADLLITDYSSVFFDFAVMKKPIVFCHFDYEDFYKTQYKKGVFDLKTLDFGYISENLQETIENIEKVIKNNFEMEPEHKKSVDDVFYYDLDGKYCERVYEAINDLSKKK</sequence>